<dbReference type="SMART" id="SM00195">
    <property type="entry name" value="DSPc"/>
    <property type="match status" value="3"/>
</dbReference>
<dbReference type="PROSITE" id="PS00383">
    <property type="entry name" value="TYR_PHOSPHATASE_1"/>
    <property type="match status" value="2"/>
</dbReference>
<proteinExistence type="inferred from homology"/>
<evidence type="ECO:0000256" key="8">
    <source>
        <dbReference type="ARBA" id="ARBA00023845"/>
    </source>
</evidence>
<evidence type="ECO:0000256" key="12">
    <source>
        <dbReference type="ARBA" id="ARBA00048336"/>
    </source>
</evidence>
<keyword evidence="5" id="KW-0963">Cytoplasm</keyword>
<keyword evidence="7" id="KW-0904">Protein phosphatase</keyword>
<dbReference type="FunFam" id="3.90.190.10:FF:000037">
    <property type="entry name" value="dual specificity protein phosphatase 26"/>
    <property type="match status" value="1"/>
</dbReference>
<dbReference type="GO" id="GO:0033549">
    <property type="term" value="F:MAP kinase phosphatase activity"/>
    <property type="evidence" value="ECO:0007669"/>
    <property type="project" value="TreeGrafter"/>
</dbReference>
<dbReference type="PROSITE" id="PS50056">
    <property type="entry name" value="TYR_PHOSPHATASE_2"/>
    <property type="match status" value="3"/>
</dbReference>
<dbReference type="GO" id="GO:0004725">
    <property type="term" value="F:protein tyrosine phosphatase activity"/>
    <property type="evidence" value="ECO:0007669"/>
    <property type="project" value="UniProtKB-EC"/>
</dbReference>
<dbReference type="EC" id="3.1.3.16" evidence="4"/>
<dbReference type="InterPro" id="IPR020405">
    <property type="entry name" value="Atypical_DUSP_subfamA"/>
</dbReference>
<comment type="catalytic activity">
    <reaction evidence="11">
        <text>O-phospho-L-seryl-[protein] + H2O = L-seryl-[protein] + phosphate</text>
        <dbReference type="Rhea" id="RHEA:20629"/>
        <dbReference type="Rhea" id="RHEA-COMP:9863"/>
        <dbReference type="Rhea" id="RHEA-COMP:11604"/>
        <dbReference type="ChEBI" id="CHEBI:15377"/>
        <dbReference type="ChEBI" id="CHEBI:29999"/>
        <dbReference type="ChEBI" id="CHEBI:43474"/>
        <dbReference type="ChEBI" id="CHEBI:83421"/>
        <dbReference type="EC" id="3.1.3.16"/>
    </reaction>
</comment>
<evidence type="ECO:0000256" key="15">
    <source>
        <dbReference type="SAM" id="MobiDB-lite"/>
    </source>
</evidence>
<evidence type="ECO:0000313" key="18">
    <source>
        <dbReference type="EMBL" id="RXM34504.1"/>
    </source>
</evidence>
<evidence type="ECO:0000256" key="6">
    <source>
        <dbReference type="ARBA" id="ARBA00022801"/>
    </source>
</evidence>
<dbReference type="GO" id="GO:0008138">
    <property type="term" value="F:protein tyrosine/serine/threonine phosphatase activity"/>
    <property type="evidence" value="ECO:0007669"/>
    <property type="project" value="InterPro"/>
</dbReference>
<evidence type="ECO:0000256" key="5">
    <source>
        <dbReference type="ARBA" id="ARBA00022490"/>
    </source>
</evidence>
<dbReference type="Pfam" id="PF00782">
    <property type="entry name" value="DSPc"/>
    <property type="match status" value="3"/>
</dbReference>
<keyword evidence="19" id="KW-1185">Reference proteome</keyword>
<dbReference type="AlphaFoldDB" id="A0A444UH66"/>
<keyword evidence="6" id="KW-0378">Hydrolase</keyword>
<dbReference type="PANTHER" id="PTHR45682">
    <property type="entry name" value="AGAP008228-PA"/>
    <property type="match status" value="1"/>
</dbReference>
<name>A0A444UH66_ACIRT</name>
<dbReference type="GO" id="GO:0005737">
    <property type="term" value="C:cytoplasm"/>
    <property type="evidence" value="ECO:0007669"/>
    <property type="project" value="UniProtKB-SubCell"/>
</dbReference>
<dbReference type="SUPFAM" id="SSF52799">
    <property type="entry name" value="(Phosphotyrosine protein) phosphatases II"/>
    <property type="match status" value="3"/>
</dbReference>
<gene>
    <name evidence="18" type="ORF">EOD39_4766</name>
</gene>
<feature type="domain" description="Tyrosine specific protein phosphatases" evidence="17">
    <location>
        <begin position="111"/>
        <end position="169"/>
    </location>
</feature>
<dbReference type="PANTHER" id="PTHR45682:SF2">
    <property type="entry name" value="DUAL SPECIFICITY PROTEIN PHOSPHATASE"/>
    <property type="match status" value="1"/>
</dbReference>
<comment type="function">
    <text evidence="10">Dual specificity phosphatase able to dephosphorylate phosphotyrosine, phosphoserine and phosphothreonine residues within the same substrate, with a preference for phosphotyrosine as a substrate. Involved in the modulation of AMPK and MAPK1/2 signaling pathways.</text>
</comment>
<sequence length="611" mass="68704">MSTEEILHCNSSKSFENSSTEAETPSVKQLEDILYSDQSSCRHVDEVWPNIYLGDMYMAHDRYGLWKMGITHVLNAAHGKMCCKGSQDFYGTTIDYHGVPANDLPDFDLSQYFYSSADYIHKAINSPGAKIFVHCAVGVSRSASLVLAYLMLYHHFSLVDAIKKVKENRAIQRMGITHVLNATHSKQGSLGHQSFYGKKIQYYGIAAEDSLEFDLLQGCSSVYTHYGIAAEDSPEFDLLQGCISVYTQSTEEKDEAQSRRMPVTNNTVSSAIKSQSEYITPSLQDLQHLLWTRRGASGHVDQVWPRIYLGDKWAAKDKRSLQSLQITHILNAADGKYNVCTGARYYRDMNIIYHGVEAFDTTAFDISPFFYSAAKFIREALEKPGGKVLVHCAMGLSRSATLVLAFLMIYENKTLVDALKAVSEHRNISPNMGFLGQLRKLDMRLNDERKLRREMAGHEDKQASKDKYTARDKGTLLNLGITHIVNAAHGIYHINTGAKYYSDTQMHYLGVEADDDPEFDLSPFFYPTAKFIRAGLNSPKGKVFVNCAMGVSRSATLVLAYLMICKNVTLLEAIKAVCEHRDVFPNSGFLSQLRQLDLALTLERRKKKKPQ</sequence>
<protein>
    <recommendedName>
        <fullName evidence="8">Dual specificity phosphatase 29</fullName>
        <ecNumber evidence="4">3.1.3.16</ecNumber>
        <ecNumber evidence="3">3.1.3.48</ecNumber>
    </recommendedName>
    <alternativeName>
        <fullName evidence="9">Dual specificity phosphatase DUPD1</fullName>
    </alternativeName>
</protein>
<evidence type="ECO:0000256" key="9">
    <source>
        <dbReference type="ARBA" id="ARBA00033152"/>
    </source>
</evidence>
<reference evidence="18 19" key="1">
    <citation type="submission" date="2019-01" db="EMBL/GenBank/DDBJ databases">
        <title>Draft Genome and Complete Hox-Cluster Characterization of the Sterlet Sturgeon (Acipenser ruthenus).</title>
        <authorList>
            <person name="Wei Q."/>
        </authorList>
    </citation>
    <scope>NUCLEOTIDE SEQUENCE [LARGE SCALE GENOMIC DNA]</scope>
    <source>
        <strain evidence="18">WHYD16114868_AA</strain>
        <tissue evidence="18">Blood</tissue>
    </source>
</reference>
<dbReference type="Proteomes" id="UP000289886">
    <property type="component" value="Unassembled WGS sequence"/>
</dbReference>
<feature type="active site" description="Phosphocysteine intermediate" evidence="14">
    <location>
        <position position="392"/>
    </location>
</feature>
<dbReference type="EC" id="3.1.3.48" evidence="3"/>
<dbReference type="EMBL" id="SCEB01214583">
    <property type="protein sequence ID" value="RXM34504.1"/>
    <property type="molecule type" value="Genomic_DNA"/>
</dbReference>
<evidence type="ECO:0000259" key="17">
    <source>
        <dbReference type="PROSITE" id="PS50056"/>
    </source>
</evidence>
<dbReference type="InterPro" id="IPR000340">
    <property type="entry name" value="Dual-sp_phosphatase_cat-dom"/>
</dbReference>
<evidence type="ECO:0000256" key="3">
    <source>
        <dbReference type="ARBA" id="ARBA00013064"/>
    </source>
</evidence>
<dbReference type="InterPro" id="IPR020422">
    <property type="entry name" value="TYR_PHOSPHATASE_DUAL_dom"/>
</dbReference>
<evidence type="ECO:0000256" key="14">
    <source>
        <dbReference type="PIRSR" id="PIRSR620405-1"/>
    </source>
</evidence>
<comment type="similarity">
    <text evidence="2">Belongs to the protein-tyrosine phosphatase family. Non-receptor class dual specificity subfamily.</text>
</comment>
<evidence type="ECO:0000256" key="4">
    <source>
        <dbReference type="ARBA" id="ARBA00013081"/>
    </source>
</evidence>
<accession>A0A444UH66</accession>
<feature type="domain" description="Tyrosine specific protein phosphatases" evidence="17">
    <location>
        <begin position="523"/>
        <end position="581"/>
    </location>
</feature>
<feature type="domain" description="Tyrosine specific protein phosphatases" evidence="17">
    <location>
        <begin position="368"/>
        <end position="426"/>
    </location>
</feature>
<evidence type="ECO:0000256" key="13">
    <source>
        <dbReference type="ARBA" id="ARBA00051722"/>
    </source>
</evidence>
<comment type="caution">
    <text evidence="18">The sequence shown here is derived from an EMBL/GenBank/DDBJ whole genome shotgun (WGS) entry which is preliminary data.</text>
</comment>
<evidence type="ECO:0000256" key="10">
    <source>
        <dbReference type="ARBA" id="ARBA00045755"/>
    </source>
</evidence>
<evidence type="ECO:0000313" key="19">
    <source>
        <dbReference type="Proteomes" id="UP000289886"/>
    </source>
</evidence>
<dbReference type="PRINTS" id="PR01908">
    <property type="entry name" value="ADSPHPHTASE"/>
</dbReference>
<dbReference type="PROSITE" id="PS50054">
    <property type="entry name" value="TYR_PHOSPHATASE_DUAL"/>
    <property type="match status" value="3"/>
</dbReference>
<organism evidence="18 19">
    <name type="scientific">Acipenser ruthenus</name>
    <name type="common">Sterlet sturgeon</name>
    <dbReference type="NCBI Taxonomy" id="7906"/>
    <lineage>
        <taxon>Eukaryota</taxon>
        <taxon>Metazoa</taxon>
        <taxon>Chordata</taxon>
        <taxon>Craniata</taxon>
        <taxon>Vertebrata</taxon>
        <taxon>Euteleostomi</taxon>
        <taxon>Actinopterygii</taxon>
        <taxon>Chondrostei</taxon>
        <taxon>Acipenseriformes</taxon>
        <taxon>Acipenseridae</taxon>
        <taxon>Acipenser</taxon>
    </lineage>
</organism>
<evidence type="ECO:0000256" key="11">
    <source>
        <dbReference type="ARBA" id="ARBA00047761"/>
    </source>
</evidence>
<feature type="region of interest" description="Disordered" evidence="15">
    <location>
        <begin position="1"/>
        <end position="24"/>
    </location>
</feature>
<dbReference type="PRINTS" id="PR01909">
    <property type="entry name" value="ADSPHPHTASEA"/>
</dbReference>
<dbReference type="InterPro" id="IPR000387">
    <property type="entry name" value="Tyr_Pase_dom"/>
</dbReference>
<feature type="domain" description="Tyrosine-protein phosphatase" evidence="16">
    <location>
        <begin position="299"/>
        <end position="447"/>
    </location>
</feature>
<evidence type="ECO:0000256" key="2">
    <source>
        <dbReference type="ARBA" id="ARBA00008601"/>
    </source>
</evidence>
<feature type="domain" description="Tyrosine-protein phosphatase" evidence="16">
    <location>
        <begin position="454"/>
        <end position="602"/>
    </location>
</feature>
<dbReference type="Gene3D" id="3.90.190.10">
    <property type="entry name" value="Protein tyrosine phosphatase superfamily"/>
    <property type="match status" value="3"/>
</dbReference>
<dbReference type="InterPro" id="IPR016130">
    <property type="entry name" value="Tyr_Pase_AS"/>
</dbReference>
<comment type="catalytic activity">
    <reaction evidence="12">
        <text>O-phospho-L-threonyl-[protein] + H2O = L-threonyl-[protein] + phosphate</text>
        <dbReference type="Rhea" id="RHEA:47004"/>
        <dbReference type="Rhea" id="RHEA-COMP:11060"/>
        <dbReference type="Rhea" id="RHEA-COMP:11605"/>
        <dbReference type="ChEBI" id="CHEBI:15377"/>
        <dbReference type="ChEBI" id="CHEBI:30013"/>
        <dbReference type="ChEBI" id="CHEBI:43474"/>
        <dbReference type="ChEBI" id="CHEBI:61977"/>
        <dbReference type="EC" id="3.1.3.16"/>
    </reaction>
</comment>
<dbReference type="GO" id="GO:0043409">
    <property type="term" value="P:negative regulation of MAPK cascade"/>
    <property type="evidence" value="ECO:0007669"/>
    <property type="project" value="TreeGrafter"/>
</dbReference>
<comment type="subcellular location">
    <subcellularLocation>
        <location evidence="1">Cytoplasm</location>
    </subcellularLocation>
</comment>
<evidence type="ECO:0000256" key="1">
    <source>
        <dbReference type="ARBA" id="ARBA00004496"/>
    </source>
</evidence>
<feature type="domain" description="Tyrosine-protein phosphatase" evidence="16">
    <location>
        <begin position="43"/>
        <end position="192"/>
    </location>
</feature>
<evidence type="ECO:0000259" key="16">
    <source>
        <dbReference type="PROSITE" id="PS50054"/>
    </source>
</evidence>
<dbReference type="GO" id="GO:0004722">
    <property type="term" value="F:protein serine/threonine phosphatase activity"/>
    <property type="evidence" value="ECO:0007669"/>
    <property type="project" value="UniProtKB-EC"/>
</dbReference>
<comment type="catalytic activity">
    <reaction evidence="13">
        <text>O-phospho-L-tyrosyl-[protein] + H2O = L-tyrosyl-[protein] + phosphate</text>
        <dbReference type="Rhea" id="RHEA:10684"/>
        <dbReference type="Rhea" id="RHEA-COMP:10136"/>
        <dbReference type="Rhea" id="RHEA-COMP:20101"/>
        <dbReference type="ChEBI" id="CHEBI:15377"/>
        <dbReference type="ChEBI" id="CHEBI:43474"/>
        <dbReference type="ChEBI" id="CHEBI:46858"/>
        <dbReference type="ChEBI" id="CHEBI:61978"/>
        <dbReference type="EC" id="3.1.3.48"/>
    </reaction>
</comment>
<evidence type="ECO:0000256" key="7">
    <source>
        <dbReference type="ARBA" id="ARBA00022912"/>
    </source>
</evidence>
<dbReference type="InterPro" id="IPR029021">
    <property type="entry name" value="Prot-tyrosine_phosphatase-like"/>
</dbReference>